<evidence type="ECO:0000313" key="12">
    <source>
        <dbReference type="Proteomes" id="UP001220395"/>
    </source>
</evidence>
<dbReference type="EMBL" id="CP117411">
    <property type="protein sequence ID" value="WCT72966.1"/>
    <property type="molecule type" value="Genomic_DNA"/>
</dbReference>
<evidence type="ECO:0000256" key="2">
    <source>
        <dbReference type="ARBA" id="ARBA00006739"/>
    </source>
</evidence>
<dbReference type="InterPro" id="IPR029044">
    <property type="entry name" value="Nucleotide-diphossugar_trans"/>
</dbReference>
<keyword evidence="7 8" id="KW-0472">Membrane</keyword>
<evidence type="ECO:0000259" key="9">
    <source>
        <dbReference type="Pfam" id="PF00535"/>
    </source>
</evidence>
<dbReference type="SUPFAM" id="SSF53448">
    <property type="entry name" value="Nucleotide-diphospho-sugar transferases"/>
    <property type="match status" value="1"/>
</dbReference>
<evidence type="ECO:0000256" key="5">
    <source>
        <dbReference type="ARBA" id="ARBA00022692"/>
    </source>
</evidence>
<evidence type="ECO:0000256" key="4">
    <source>
        <dbReference type="ARBA" id="ARBA00022679"/>
    </source>
</evidence>
<dbReference type="EC" id="2.4.-.-" evidence="11"/>
<feature type="transmembrane region" description="Helical" evidence="8">
    <location>
        <begin position="351"/>
        <end position="374"/>
    </location>
</feature>
<evidence type="ECO:0000256" key="8">
    <source>
        <dbReference type="SAM" id="Phobius"/>
    </source>
</evidence>
<feature type="transmembrane region" description="Helical" evidence="8">
    <location>
        <begin position="283"/>
        <end position="303"/>
    </location>
</feature>
<evidence type="ECO:0000256" key="6">
    <source>
        <dbReference type="ARBA" id="ARBA00022989"/>
    </source>
</evidence>
<name>A0ABY7TJ40_9SPHN</name>
<feature type="domain" description="GtrA/DPMS transmembrane" evidence="10">
    <location>
        <begin position="260"/>
        <end position="366"/>
    </location>
</feature>
<evidence type="ECO:0000313" key="11">
    <source>
        <dbReference type="EMBL" id="WCT72966.1"/>
    </source>
</evidence>
<evidence type="ECO:0000256" key="3">
    <source>
        <dbReference type="ARBA" id="ARBA00022676"/>
    </source>
</evidence>
<dbReference type="PANTHER" id="PTHR43398:SF1">
    <property type="entry name" value="DOLICHOL-PHOSPHATE MANNOSYLTRANSFERASE SUBUNIT 1"/>
    <property type="match status" value="1"/>
</dbReference>
<keyword evidence="12" id="KW-1185">Reference proteome</keyword>
<keyword evidence="3 11" id="KW-0328">Glycosyltransferase</keyword>
<protein>
    <submittedName>
        <fullName evidence="11">Glycosyltransferase</fullName>
        <ecNumber evidence="11">2.4.-.-</ecNumber>
    </submittedName>
</protein>
<dbReference type="RefSeq" id="WP_273686940.1">
    <property type="nucleotide sequence ID" value="NZ_CP117411.1"/>
</dbReference>
<dbReference type="Proteomes" id="UP001220395">
    <property type="component" value="Chromosome"/>
</dbReference>
<dbReference type="InterPro" id="IPR039528">
    <property type="entry name" value="DPM1-like"/>
</dbReference>
<dbReference type="CDD" id="cd06442">
    <property type="entry name" value="DPM1_like"/>
    <property type="match status" value="1"/>
</dbReference>
<keyword evidence="5 8" id="KW-0812">Transmembrane</keyword>
<gene>
    <name evidence="11" type="ORF">PQ455_15190</name>
</gene>
<keyword evidence="6 8" id="KW-1133">Transmembrane helix</keyword>
<organism evidence="11 12">
    <name type="scientific">Sphingomonas naphthae</name>
    <dbReference type="NCBI Taxonomy" id="1813468"/>
    <lineage>
        <taxon>Bacteria</taxon>
        <taxon>Pseudomonadati</taxon>
        <taxon>Pseudomonadota</taxon>
        <taxon>Alphaproteobacteria</taxon>
        <taxon>Sphingomonadales</taxon>
        <taxon>Sphingomonadaceae</taxon>
        <taxon>Sphingomonas</taxon>
    </lineage>
</organism>
<feature type="domain" description="Glycosyltransferase 2-like" evidence="9">
    <location>
        <begin position="25"/>
        <end position="187"/>
    </location>
</feature>
<dbReference type="Pfam" id="PF00535">
    <property type="entry name" value="Glycos_transf_2"/>
    <property type="match status" value="1"/>
</dbReference>
<evidence type="ECO:0000256" key="1">
    <source>
        <dbReference type="ARBA" id="ARBA00004141"/>
    </source>
</evidence>
<sequence length="378" mass="40621">MTVARTARDFQVAHLTHRPPIALAVVIPTFNERDNVAPLLEALENALEGRVWEAIFVDDASTDGTPERIEALAAWRGHVRLIRRIGRRGLSSAIVEGMLATVAPVVAVIDADMQHDEAALPALHDAIARDGADIAIGTRYAGAGSTGDWAESRVAASRLATRLARVAVRAEVSDPLSGFFAIRRDLLIATAPQLSNVGFKILLDLLASMPAGPRIAEVPYRFRCRHAGTSKLDSAVASEYLLLLADKTIGRVVPPRLILFLLVGGLGLMLHLLLLSALLRAGLAFATGQAIAGIAAITLAYTLDNAFTYRDRRRKGARWWRGLLRFTAACAIGLIANVGLAATLYRLEPVWWLAGIAGAAMGAVWTTAATSLLIRRNR</sequence>
<proteinExistence type="inferred from homology"/>
<comment type="subcellular location">
    <subcellularLocation>
        <location evidence="1">Membrane</location>
        <topology evidence="1">Multi-pass membrane protein</topology>
    </subcellularLocation>
</comment>
<comment type="similarity">
    <text evidence="2">Belongs to the glycosyltransferase 2 family.</text>
</comment>
<keyword evidence="4 11" id="KW-0808">Transferase</keyword>
<dbReference type="InterPro" id="IPR007267">
    <property type="entry name" value="GtrA_DPMS_TM"/>
</dbReference>
<dbReference type="PANTHER" id="PTHR43398">
    <property type="entry name" value="DOLICHOL-PHOSPHATE MANNOSYLTRANSFERASE SUBUNIT 1"/>
    <property type="match status" value="1"/>
</dbReference>
<evidence type="ECO:0000259" key="10">
    <source>
        <dbReference type="Pfam" id="PF04138"/>
    </source>
</evidence>
<evidence type="ECO:0000256" key="7">
    <source>
        <dbReference type="ARBA" id="ARBA00023136"/>
    </source>
</evidence>
<accession>A0ABY7TJ40</accession>
<feature type="transmembrane region" description="Helical" evidence="8">
    <location>
        <begin position="257"/>
        <end position="277"/>
    </location>
</feature>
<feature type="transmembrane region" description="Helical" evidence="8">
    <location>
        <begin position="323"/>
        <end position="345"/>
    </location>
</feature>
<dbReference type="InterPro" id="IPR001173">
    <property type="entry name" value="Glyco_trans_2-like"/>
</dbReference>
<dbReference type="Gene3D" id="3.90.550.10">
    <property type="entry name" value="Spore Coat Polysaccharide Biosynthesis Protein SpsA, Chain A"/>
    <property type="match status" value="1"/>
</dbReference>
<reference evidence="11 12" key="1">
    <citation type="submission" date="2023-02" db="EMBL/GenBank/DDBJ databases">
        <title>Genome sequence of Sphingomonas naphthae.</title>
        <authorList>
            <person name="Kim S."/>
            <person name="Heo J."/>
            <person name="Kwon S.-W."/>
        </authorList>
    </citation>
    <scope>NUCLEOTIDE SEQUENCE [LARGE SCALE GENOMIC DNA]</scope>
    <source>
        <strain evidence="11 12">KACC 18716</strain>
    </source>
</reference>
<dbReference type="GO" id="GO:0016757">
    <property type="term" value="F:glycosyltransferase activity"/>
    <property type="evidence" value="ECO:0007669"/>
    <property type="project" value="UniProtKB-KW"/>
</dbReference>
<dbReference type="Pfam" id="PF04138">
    <property type="entry name" value="GtrA_DPMS_TM"/>
    <property type="match status" value="1"/>
</dbReference>